<dbReference type="GO" id="GO:0044718">
    <property type="term" value="P:siderophore transmembrane transport"/>
    <property type="evidence" value="ECO:0007669"/>
    <property type="project" value="TreeGrafter"/>
</dbReference>
<comment type="caution">
    <text evidence="20">The sequence shown here is derived from an EMBL/GenBank/DDBJ whole genome shotgun (WGS) entry which is preliminary data.</text>
</comment>
<keyword evidence="11 14" id="KW-0472">Membrane</keyword>
<keyword evidence="7 17" id="KW-0732">Signal</keyword>
<evidence type="ECO:0000256" key="17">
    <source>
        <dbReference type="SAM" id="SignalP"/>
    </source>
</evidence>
<dbReference type="InterPro" id="IPR037066">
    <property type="entry name" value="Plug_dom_sf"/>
</dbReference>
<keyword evidence="10 16" id="KW-0798">TonB box</keyword>
<keyword evidence="5" id="KW-0410">Iron transport</keyword>
<feature type="signal peptide" evidence="17">
    <location>
        <begin position="1"/>
        <end position="24"/>
    </location>
</feature>
<evidence type="ECO:0000259" key="18">
    <source>
        <dbReference type="Pfam" id="PF00593"/>
    </source>
</evidence>
<feature type="domain" description="TonB-dependent receptor plug" evidence="19">
    <location>
        <begin position="52"/>
        <end position="168"/>
    </location>
</feature>
<gene>
    <name evidence="20" type="ORF">DKK78_05080</name>
</gene>
<keyword evidence="13 14" id="KW-0998">Cell outer membrane</keyword>
<dbReference type="Pfam" id="PF07715">
    <property type="entry name" value="Plug"/>
    <property type="match status" value="1"/>
</dbReference>
<evidence type="ECO:0000256" key="4">
    <source>
        <dbReference type="ARBA" id="ARBA00022452"/>
    </source>
</evidence>
<dbReference type="CDD" id="cd01347">
    <property type="entry name" value="ligand_gated_channel"/>
    <property type="match status" value="1"/>
</dbReference>
<dbReference type="InterPro" id="IPR012910">
    <property type="entry name" value="Plug_dom"/>
</dbReference>
<evidence type="ECO:0000256" key="1">
    <source>
        <dbReference type="ARBA" id="ARBA00004571"/>
    </source>
</evidence>
<dbReference type="Proteomes" id="UP000247673">
    <property type="component" value="Unassembled WGS sequence"/>
</dbReference>
<evidence type="ECO:0000256" key="13">
    <source>
        <dbReference type="ARBA" id="ARBA00023237"/>
    </source>
</evidence>
<evidence type="ECO:0000256" key="2">
    <source>
        <dbReference type="ARBA" id="ARBA00009810"/>
    </source>
</evidence>
<dbReference type="EMBL" id="QGLO01000004">
    <property type="protein sequence ID" value="PXY91695.1"/>
    <property type="molecule type" value="Genomic_DNA"/>
</dbReference>
<feature type="short sequence motif" description="TonB C-terminal box" evidence="15">
    <location>
        <begin position="727"/>
        <end position="744"/>
    </location>
</feature>
<protein>
    <submittedName>
        <fullName evidence="20">TonB-dependent siderophore receptor</fullName>
    </submittedName>
</protein>
<dbReference type="InterPro" id="IPR010917">
    <property type="entry name" value="TonB_rcpt_CS"/>
</dbReference>
<evidence type="ECO:0000256" key="16">
    <source>
        <dbReference type="RuleBase" id="RU003357"/>
    </source>
</evidence>
<organism evidence="20 21">
    <name type="scientific">Gilliamella apis</name>
    <dbReference type="NCBI Taxonomy" id="1970738"/>
    <lineage>
        <taxon>Bacteria</taxon>
        <taxon>Pseudomonadati</taxon>
        <taxon>Pseudomonadota</taxon>
        <taxon>Gammaproteobacteria</taxon>
        <taxon>Orbales</taxon>
        <taxon>Orbaceae</taxon>
        <taxon>Gilliamella</taxon>
    </lineage>
</organism>
<accession>A0A2V4DNP1</accession>
<dbReference type="PANTHER" id="PTHR30069">
    <property type="entry name" value="TONB-DEPENDENT OUTER MEMBRANE RECEPTOR"/>
    <property type="match status" value="1"/>
</dbReference>
<dbReference type="AlphaFoldDB" id="A0A2V4DNP1"/>
<dbReference type="Gene3D" id="2.170.130.10">
    <property type="entry name" value="TonB-dependent receptor, plug domain"/>
    <property type="match status" value="1"/>
</dbReference>
<evidence type="ECO:0000256" key="15">
    <source>
        <dbReference type="PROSITE-ProRule" id="PRU10144"/>
    </source>
</evidence>
<dbReference type="GO" id="GO:0038023">
    <property type="term" value="F:signaling receptor activity"/>
    <property type="evidence" value="ECO:0007669"/>
    <property type="project" value="InterPro"/>
</dbReference>
<sequence length="744" mass="83500">MNTKYKSTCLLAALIGFACHNAYADNAHSSVNNNSDSDEVMIVTAAEQTKQALGVSVITQKDLTKMPPKNDISEIIRTMPGVSLTGNSTSGQRGNNRQIDIRGMGPENTLILVDGRPVKSRMSVRYGWRGERDTRGDTNWVPSDIIERIDVLRGPAAARYGDGAAGGVVNIITKQPTKEWHISWNSYLNLPSHSKEGATQRTNILLTGGLTDNLSMRLYGNLNKTEADDWDINKKHQINPSSVSAGREGVRNKDINGILRWDISDKQSLEFETSVSRQGNIYAGDTQNNNPNELVSRFYNDETNRMNRQNYSVTHRGYWDNGVNTMSYIQLEKTRNTRLNEGLAGGTEGRFKDDNFSTIKYNNFTLHNETNFPLTILLPQTMTIGGEYNHQKMKDPTSNTQTFTEGESIPWIKNKYRSENASANLWGVFVEDNIELTQTTMLTPTIRYNHQSQSGSNWSPGLNLFQEIGDYFSLKLGIARAYKAPNLYQTNPNYLLYSRGQGCYGAGGSCYLIGNKNLKAETSVNKEIGLEFHNNEGLIVGLTYFRNDYHNKIDSGMSPIGQTEGNTNSNIFQWQNVPKSVVEGLEGSLTIPVTSKINFRNNLTWMWQSKNKKTGDYLSIIPKYTINSSIDWQATDKFSLLTAVTWYGKQRPRKYDYFGDKLTDSSTNQLSPYALLNLSGQYQFNKHFTFTAGVDNLFNKRLFREGNSSTVRKSRNGDITVIGAGAATYNEPGRTLFINTNISF</sequence>
<dbReference type="InterPro" id="IPR039426">
    <property type="entry name" value="TonB-dep_rcpt-like"/>
</dbReference>
<dbReference type="Pfam" id="PF00593">
    <property type="entry name" value="TonB_dep_Rec_b-barrel"/>
    <property type="match status" value="1"/>
</dbReference>
<dbReference type="SUPFAM" id="SSF56935">
    <property type="entry name" value="Porins"/>
    <property type="match status" value="1"/>
</dbReference>
<dbReference type="PANTHER" id="PTHR30069:SF51">
    <property type="entry name" value="FERRIENTEROBACTIN RECEPTOR"/>
    <property type="match status" value="1"/>
</dbReference>
<dbReference type="PROSITE" id="PS52016">
    <property type="entry name" value="TONB_DEPENDENT_REC_3"/>
    <property type="match status" value="1"/>
</dbReference>
<evidence type="ECO:0000256" key="3">
    <source>
        <dbReference type="ARBA" id="ARBA00022448"/>
    </source>
</evidence>
<evidence type="ECO:0000256" key="9">
    <source>
        <dbReference type="ARBA" id="ARBA00023065"/>
    </source>
</evidence>
<dbReference type="RefSeq" id="WP_110447633.1">
    <property type="nucleotide sequence ID" value="NZ_CP132381.1"/>
</dbReference>
<dbReference type="GO" id="GO:0015344">
    <property type="term" value="F:siderophore uptake transmembrane transporter activity"/>
    <property type="evidence" value="ECO:0007669"/>
    <property type="project" value="TreeGrafter"/>
</dbReference>
<dbReference type="InterPro" id="IPR000531">
    <property type="entry name" value="Beta-barrel_TonB"/>
</dbReference>
<evidence type="ECO:0000256" key="11">
    <source>
        <dbReference type="ARBA" id="ARBA00023136"/>
    </source>
</evidence>
<feature type="chain" id="PRO_5016006239" evidence="17">
    <location>
        <begin position="25"/>
        <end position="744"/>
    </location>
</feature>
<keyword evidence="4 14" id="KW-1134">Transmembrane beta strand</keyword>
<dbReference type="Gene3D" id="2.40.170.20">
    <property type="entry name" value="TonB-dependent receptor, beta-barrel domain"/>
    <property type="match status" value="1"/>
</dbReference>
<evidence type="ECO:0000256" key="12">
    <source>
        <dbReference type="ARBA" id="ARBA00023170"/>
    </source>
</evidence>
<dbReference type="InterPro" id="IPR036942">
    <property type="entry name" value="Beta-barrel_TonB_sf"/>
</dbReference>
<dbReference type="PROSITE" id="PS51257">
    <property type="entry name" value="PROKAR_LIPOPROTEIN"/>
    <property type="match status" value="1"/>
</dbReference>
<comment type="subcellular location">
    <subcellularLocation>
        <location evidence="1 14">Cell outer membrane</location>
        <topology evidence="1 14">Multi-pass membrane protein</topology>
    </subcellularLocation>
</comment>
<dbReference type="NCBIfam" id="NF010048">
    <property type="entry name" value="PRK13524.1"/>
    <property type="match status" value="1"/>
</dbReference>
<dbReference type="PROSITE" id="PS01156">
    <property type="entry name" value="TONB_DEPENDENT_REC_2"/>
    <property type="match status" value="1"/>
</dbReference>
<feature type="domain" description="TonB-dependent receptor-like beta-barrel" evidence="18">
    <location>
        <begin position="265"/>
        <end position="697"/>
    </location>
</feature>
<dbReference type="NCBIfam" id="TIGR01783">
    <property type="entry name" value="TonB-siderophor"/>
    <property type="match status" value="1"/>
</dbReference>
<dbReference type="GO" id="GO:0009279">
    <property type="term" value="C:cell outer membrane"/>
    <property type="evidence" value="ECO:0007669"/>
    <property type="project" value="UniProtKB-SubCell"/>
</dbReference>
<keyword evidence="21" id="KW-1185">Reference proteome</keyword>
<dbReference type="GO" id="GO:0042931">
    <property type="term" value="F:enterobactin transmembrane transporter activity"/>
    <property type="evidence" value="ECO:0007669"/>
    <property type="project" value="TreeGrafter"/>
</dbReference>
<reference evidence="20 21" key="1">
    <citation type="submission" date="2018-05" db="EMBL/GenBank/DDBJ databases">
        <title>Reference genomes for bee gut microbiota database.</title>
        <authorList>
            <person name="Ellegaard K.M."/>
        </authorList>
    </citation>
    <scope>NUCLEOTIDE SEQUENCE [LARGE SCALE GENOMIC DNA]</scope>
    <source>
        <strain evidence="20 21">ESL0172</strain>
    </source>
</reference>
<evidence type="ECO:0000313" key="21">
    <source>
        <dbReference type="Proteomes" id="UP000247673"/>
    </source>
</evidence>
<proteinExistence type="inferred from homology"/>
<dbReference type="OrthoDB" id="9760494at2"/>
<evidence type="ECO:0000256" key="5">
    <source>
        <dbReference type="ARBA" id="ARBA00022496"/>
    </source>
</evidence>
<dbReference type="GO" id="GO:0042912">
    <property type="term" value="F:colicin transmembrane transporter activity"/>
    <property type="evidence" value="ECO:0007669"/>
    <property type="project" value="TreeGrafter"/>
</dbReference>
<name>A0A2V4DNP1_9GAMM</name>
<keyword evidence="8" id="KW-0408">Iron</keyword>
<evidence type="ECO:0000256" key="14">
    <source>
        <dbReference type="PROSITE-ProRule" id="PRU01360"/>
    </source>
</evidence>
<keyword evidence="3 14" id="KW-0813">Transport</keyword>
<keyword evidence="6 14" id="KW-0812">Transmembrane</keyword>
<evidence type="ECO:0000256" key="7">
    <source>
        <dbReference type="ARBA" id="ARBA00022729"/>
    </source>
</evidence>
<keyword evidence="9" id="KW-0406">Ion transport</keyword>
<keyword evidence="12 20" id="KW-0675">Receptor</keyword>
<evidence type="ECO:0000256" key="8">
    <source>
        <dbReference type="ARBA" id="ARBA00023004"/>
    </source>
</evidence>
<evidence type="ECO:0000256" key="6">
    <source>
        <dbReference type="ARBA" id="ARBA00022692"/>
    </source>
</evidence>
<evidence type="ECO:0000256" key="10">
    <source>
        <dbReference type="ARBA" id="ARBA00023077"/>
    </source>
</evidence>
<dbReference type="InterPro" id="IPR058134">
    <property type="entry name" value="PirA/FepA/PfeA"/>
</dbReference>
<comment type="similarity">
    <text evidence="2 14 16">Belongs to the TonB-dependent receptor family.</text>
</comment>
<evidence type="ECO:0000313" key="20">
    <source>
        <dbReference type="EMBL" id="PXY91695.1"/>
    </source>
</evidence>
<dbReference type="NCBIfam" id="NF010051">
    <property type="entry name" value="PRK13528.1"/>
    <property type="match status" value="1"/>
</dbReference>
<evidence type="ECO:0000259" key="19">
    <source>
        <dbReference type="Pfam" id="PF07715"/>
    </source>
</evidence>
<dbReference type="InterPro" id="IPR010105">
    <property type="entry name" value="TonB_sidphr_rcpt"/>
</dbReference>